<keyword evidence="2" id="KW-1185">Reference proteome</keyword>
<sequence length="66" mass="7433">MATNDQVTVDISPQIDELHAIENELVTSPQEHNVMDTTTRSQNQLSHEEIVEIRASPPQDQDDTYG</sequence>
<comment type="caution">
    <text evidence="1">The sequence shown here is derived from an EMBL/GenBank/DDBJ whole genome shotgun (WGS) entry which is preliminary data.</text>
</comment>
<name>A0ACC1A3C8_9ROSI</name>
<dbReference type="EMBL" id="CM047908">
    <property type="protein sequence ID" value="KAJ0081995.1"/>
    <property type="molecule type" value="Genomic_DNA"/>
</dbReference>
<evidence type="ECO:0000313" key="2">
    <source>
        <dbReference type="Proteomes" id="UP001164250"/>
    </source>
</evidence>
<protein>
    <submittedName>
        <fullName evidence="1">Uncharacterized protein</fullName>
    </submittedName>
</protein>
<dbReference type="Proteomes" id="UP001164250">
    <property type="component" value="Chromosome 12"/>
</dbReference>
<reference evidence="2" key="1">
    <citation type="journal article" date="2023" name="G3 (Bethesda)">
        <title>Genome assembly and association tests identify interacting loci associated with vigor, precocity, and sex in interspecific pistachio rootstocks.</title>
        <authorList>
            <person name="Palmer W."/>
            <person name="Jacygrad E."/>
            <person name="Sagayaradj S."/>
            <person name="Cavanaugh K."/>
            <person name="Han R."/>
            <person name="Bertier L."/>
            <person name="Beede B."/>
            <person name="Kafkas S."/>
            <person name="Golino D."/>
            <person name="Preece J."/>
            <person name="Michelmore R."/>
        </authorList>
    </citation>
    <scope>NUCLEOTIDE SEQUENCE [LARGE SCALE GENOMIC DNA]</scope>
</reference>
<accession>A0ACC1A3C8</accession>
<organism evidence="1 2">
    <name type="scientific">Pistacia atlantica</name>
    <dbReference type="NCBI Taxonomy" id="434234"/>
    <lineage>
        <taxon>Eukaryota</taxon>
        <taxon>Viridiplantae</taxon>
        <taxon>Streptophyta</taxon>
        <taxon>Embryophyta</taxon>
        <taxon>Tracheophyta</taxon>
        <taxon>Spermatophyta</taxon>
        <taxon>Magnoliopsida</taxon>
        <taxon>eudicotyledons</taxon>
        <taxon>Gunneridae</taxon>
        <taxon>Pentapetalae</taxon>
        <taxon>rosids</taxon>
        <taxon>malvids</taxon>
        <taxon>Sapindales</taxon>
        <taxon>Anacardiaceae</taxon>
        <taxon>Pistacia</taxon>
    </lineage>
</organism>
<proteinExistence type="predicted"/>
<gene>
    <name evidence="1" type="ORF">Patl1_12368</name>
</gene>
<evidence type="ECO:0000313" key="1">
    <source>
        <dbReference type="EMBL" id="KAJ0081995.1"/>
    </source>
</evidence>